<dbReference type="InterPro" id="IPR000835">
    <property type="entry name" value="HTH_MarR-typ"/>
</dbReference>
<comment type="caution">
    <text evidence="2">The sequence shown here is derived from an EMBL/GenBank/DDBJ whole genome shotgun (WGS) entry which is preliminary data.</text>
</comment>
<dbReference type="GO" id="GO:0003677">
    <property type="term" value="F:DNA binding"/>
    <property type="evidence" value="ECO:0007669"/>
    <property type="project" value="UniProtKB-KW"/>
</dbReference>
<name>A0A1Q6DXN2_METT1</name>
<evidence type="ECO:0000259" key="1">
    <source>
        <dbReference type="PROSITE" id="PS50995"/>
    </source>
</evidence>
<dbReference type="InterPro" id="IPR036390">
    <property type="entry name" value="WH_DNA-bd_sf"/>
</dbReference>
<feature type="domain" description="HTH marR-type" evidence="1">
    <location>
        <begin position="1"/>
        <end position="104"/>
    </location>
</feature>
<keyword evidence="3" id="KW-1185">Reference proteome</keyword>
<accession>A0A1Q6DXN2</accession>
<proteinExistence type="predicted"/>
<evidence type="ECO:0000313" key="3">
    <source>
        <dbReference type="Proteomes" id="UP000185744"/>
    </source>
</evidence>
<dbReference type="PROSITE" id="PS50995">
    <property type="entry name" value="HTH_MARR_2"/>
    <property type="match status" value="1"/>
</dbReference>
<dbReference type="SUPFAM" id="SSF46785">
    <property type="entry name" value="Winged helix' DNA-binding domain"/>
    <property type="match status" value="1"/>
</dbReference>
<dbReference type="EMBL" id="MSDW01000001">
    <property type="protein sequence ID" value="OKY79101.1"/>
    <property type="molecule type" value="Genomic_DNA"/>
</dbReference>
<reference evidence="2" key="1">
    <citation type="submission" date="2016-12" db="EMBL/GenBank/DDBJ databases">
        <title>Discovery of methanogenic haloarchaea.</title>
        <authorList>
            <person name="Sorokin D.Y."/>
            <person name="Makarova K.S."/>
            <person name="Abbas B."/>
            <person name="Ferrer M."/>
            <person name="Golyshin P.N."/>
        </authorList>
    </citation>
    <scope>NUCLEOTIDE SEQUENCE [LARGE SCALE GENOMIC DNA]</scope>
    <source>
        <strain evidence="2">HMET1</strain>
    </source>
</reference>
<dbReference type="InterPro" id="IPR011991">
    <property type="entry name" value="ArsR-like_HTH"/>
</dbReference>
<dbReference type="AlphaFoldDB" id="A0A1Q6DXN2"/>
<gene>
    <name evidence="2" type="ORF">BTN85_1607</name>
</gene>
<dbReference type="Gene3D" id="1.10.10.10">
    <property type="entry name" value="Winged helix-like DNA-binding domain superfamily/Winged helix DNA-binding domain"/>
    <property type="match status" value="1"/>
</dbReference>
<organism evidence="2 3">
    <name type="scientific">Methanohalarchaeum thermophilum</name>
    <dbReference type="NCBI Taxonomy" id="1903181"/>
    <lineage>
        <taxon>Archaea</taxon>
        <taxon>Methanobacteriati</taxon>
        <taxon>Methanobacteriota</taxon>
        <taxon>Methanonatronarchaeia</taxon>
        <taxon>Methanonatronarchaeales</taxon>
        <taxon>Methanonatronarchaeaceae</taxon>
        <taxon>Candidatus Methanohalarchaeum</taxon>
    </lineage>
</organism>
<dbReference type="Pfam" id="PF13463">
    <property type="entry name" value="HTH_27"/>
    <property type="match status" value="1"/>
</dbReference>
<protein>
    <submittedName>
        <fullName evidence="2">DNA-binding transcriptional regulator HxlR family</fullName>
    </submittedName>
</protein>
<evidence type="ECO:0000313" key="2">
    <source>
        <dbReference type="EMBL" id="OKY79101.1"/>
    </source>
</evidence>
<dbReference type="Proteomes" id="UP000185744">
    <property type="component" value="Unassembled WGS sequence"/>
</dbReference>
<keyword evidence="2" id="KW-0238">DNA-binding</keyword>
<dbReference type="CDD" id="cd00090">
    <property type="entry name" value="HTH_ARSR"/>
    <property type="match status" value="1"/>
</dbReference>
<dbReference type="GO" id="GO:0003700">
    <property type="term" value="F:DNA-binding transcription factor activity"/>
    <property type="evidence" value="ECO:0007669"/>
    <property type="project" value="InterPro"/>
</dbReference>
<dbReference type="InParanoid" id="A0A1Q6DXN2"/>
<sequence>MKESQEKILITLEEREKSFTDLTKETNLSKTVLSKELESLLNSDLINKKEGEKDSRRTIYQLTEKGNEKLIEIIPSRIERLNLEKEKIENSLKNAKEISRNKKI</sequence>
<dbReference type="STRING" id="1903181.BTN85_1607"/>
<dbReference type="InterPro" id="IPR036388">
    <property type="entry name" value="WH-like_DNA-bd_sf"/>
</dbReference>